<evidence type="ECO:0000313" key="2">
    <source>
        <dbReference type="Proteomes" id="UP000298763"/>
    </source>
</evidence>
<dbReference type="Gene3D" id="2.40.350.10">
    <property type="entry name" value="SO1590-like"/>
    <property type="match status" value="1"/>
</dbReference>
<sequence length="45" mass="4629">MGGAHAGLRIVIAPDSGAGELAGIAGTLAIRVEDGKHYYDLDYTL</sequence>
<dbReference type="InterPro" id="IPR021607">
    <property type="entry name" value="DUF3224"/>
</dbReference>
<accession>A0ABX5UVK1</accession>
<proteinExistence type="predicted"/>
<dbReference type="SUPFAM" id="SSF159238">
    <property type="entry name" value="SO1590-like"/>
    <property type="match status" value="1"/>
</dbReference>
<dbReference type="Pfam" id="PF11528">
    <property type="entry name" value="DUF3224"/>
    <property type="match status" value="1"/>
</dbReference>
<dbReference type="EMBL" id="CP040017">
    <property type="protein sequence ID" value="QCP14733.1"/>
    <property type="molecule type" value="Genomic_DNA"/>
</dbReference>
<reference evidence="1 2" key="1">
    <citation type="submission" date="2019-05" db="EMBL/GenBank/DDBJ databases">
        <title>Draft Genome Sequences of Six Type Strains of the Genus Massilia.</title>
        <authorList>
            <person name="Miess H."/>
            <person name="Frediansyhah A."/>
            <person name="Gross H."/>
        </authorList>
    </citation>
    <scope>NUCLEOTIDE SEQUENCE [LARGE SCALE GENOMIC DNA]</scope>
    <source>
        <strain evidence="1 2">DSMZ 26121</strain>
    </source>
</reference>
<organism evidence="1 2">
    <name type="scientific">Pseudoduganella umbonata</name>
    <dbReference type="NCBI Taxonomy" id="864828"/>
    <lineage>
        <taxon>Bacteria</taxon>
        <taxon>Pseudomonadati</taxon>
        <taxon>Pseudomonadota</taxon>
        <taxon>Betaproteobacteria</taxon>
        <taxon>Burkholderiales</taxon>
        <taxon>Oxalobacteraceae</taxon>
        <taxon>Telluria group</taxon>
        <taxon>Pseudoduganella</taxon>
    </lineage>
</organism>
<evidence type="ECO:0000313" key="1">
    <source>
        <dbReference type="EMBL" id="QCP14733.1"/>
    </source>
</evidence>
<gene>
    <name evidence="1" type="ORF">FCL38_16105</name>
</gene>
<keyword evidence="2" id="KW-1185">Reference proteome</keyword>
<protein>
    <submittedName>
        <fullName evidence="1">DUF3224 domain-containing protein</fullName>
    </submittedName>
</protein>
<dbReference type="Proteomes" id="UP000298763">
    <property type="component" value="Chromosome"/>
</dbReference>
<name>A0ABX5UVK1_9BURK</name>
<dbReference type="InterPro" id="IPR023159">
    <property type="entry name" value="SO1590-like_sf"/>
</dbReference>